<dbReference type="SMART" id="SM00451">
    <property type="entry name" value="ZnF_U1"/>
    <property type="match status" value="2"/>
</dbReference>
<evidence type="ECO:0000256" key="8">
    <source>
        <dbReference type="ARBA" id="ARBA00034126"/>
    </source>
</evidence>
<dbReference type="PROSITE" id="PS00028">
    <property type="entry name" value="ZINC_FINGER_C2H2_1"/>
    <property type="match status" value="2"/>
</dbReference>
<comment type="similarity">
    <text evidence="8">Belongs to the REI1 family.</text>
</comment>
<organism evidence="10 11">
    <name type="scientific">Brachionus plicatilis</name>
    <name type="common">Marine rotifer</name>
    <name type="synonym">Brachionus muelleri</name>
    <dbReference type="NCBI Taxonomy" id="10195"/>
    <lineage>
        <taxon>Eukaryota</taxon>
        <taxon>Metazoa</taxon>
        <taxon>Spiralia</taxon>
        <taxon>Gnathifera</taxon>
        <taxon>Rotifera</taxon>
        <taxon>Eurotatoria</taxon>
        <taxon>Monogononta</taxon>
        <taxon>Pseudotrocha</taxon>
        <taxon>Ploima</taxon>
        <taxon>Brachionidae</taxon>
        <taxon>Brachionus</taxon>
    </lineage>
</organism>
<dbReference type="OrthoDB" id="19329at2759"/>
<dbReference type="InterPro" id="IPR040025">
    <property type="entry name" value="Znf622/Rei1/Reh1"/>
</dbReference>
<evidence type="ECO:0000313" key="11">
    <source>
        <dbReference type="Proteomes" id="UP000276133"/>
    </source>
</evidence>
<protein>
    <submittedName>
        <fullName evidence="10">Zinc finger protein 622-like</fullName>
    </submittedName>
</protein>
<evidence type="ECO:0000256" key="4">
    <source>
        <dbReference type="ARBA" id="ARBA00022723"/>
    </source>
</evidence>
<dbReference type="PANTHER" id="PTHR13182">
    <property type="entry name" value="ZINC FINGER PROTEIN 622"/>
    <property type="match status" value="1"/>
</dbReference>
<dbReference type="Pfam" id="PF12874">
    <property type="entry name" value="zf-met"/>
    <property type="match status" value="1"/>
</dbReference>
<dbReference type="InterPro" id="IPR013087">
    <property type="entry name" value="Znf_C2H2_type"/>
</dbReference>
<name>A0A3M7RZ21_BRAPC</name>
<keyword evidence="7" id="KW-0862">Zinc</keyword>
<dbReference type="Gene3D" id="3.30.160.60">
    <property type="entry name" value="Classic Zinc Finger"/>
    <property type="match status" value="2"/>
</dbReference>
<dbReference type="EMBL" id="REGN01002352">
    <property type="protein sequence ID" value="RNA28700.1"/>
    <property type="molecule type" value="Genomic_DNA"/>
</dbReference>
<evidence type="ECO:0000256" key="1">
    <source>
        <dbReference type="ARBA" id="ARBA00004496"/>
    </source>
</evidence>
<keyword evidence="2" id="KW-0963">Cytoplasm</keyword>
<dbReference type="GO" id="GO:0005737">
    <property type="term" value="C:cytoplasm"/>
    <property type="evidence" value="ECO:0007669"/>
    <property type="project" value="UniProtKB-SubCell"/>
</dbReference>
<proteinExistence type="inferred from homology"/>
<comment type="caution">
    <text evidence="10">The sequence shown here is derived from an EMBL/GenBank/DDBJ whole genome shotgun (WGS) entry which is preliminary data.</text>
</comment>
<keyword evidence="6" id="KW-0863">Zinc-finger</keyword>
<keyword evidence="4" id="KW-0479">Metal-binding</keyword>
<evidence type="ECO:0000256" key="7">
    <source>
        <dbReference type="ARBA" id="ARBA00022833"/>
    </source>
</evidence>
<feature type="domain" description="C2H2-type" evidence="9">
    <location>
        <begin position="78"/>
        <end position="100"/>
    </location>
</feature>
<gene>
    <name evidence="10" type="ORF">BpHYR1_040615</name>
</gene>
<dbReference type="GO" id="GO:0003676">
    <property type="term" value="F:nucleic acid binding"/>
    <property type="evidence" value="ECO:0007669"/>
    <property type="project" value="InterPro"/>
</dbReference>
<dbReference type="GO" id="GO:0030687">
    <property type="term" value="C:preribosome, large subunit precursor"/>
    <property type="evidence" value="ECO:0007669"/>
    <property type="project" value="TreeGrafter"/>
</dbReference>
<dbReference type="Pfam" id="PF12756">
    <property type="entry name" value="zf-C2H2_2"/>
    <property type="match status" value="1"/>
</dbReference>
<dbReference type="GO" id="GO:0042273">
    <property type="term" value="P:ribosomal large subunit biogenesis"/>
    <property type="evidence" value="ECO:0007669"/>
    <property type="project" value="TreeGrafter"/>
</dbReference>
<feature type="domain" description="C2H2-type" evidence="9">
    <location>
        <begin position="13"/>
        <end position="35"/>
    </location>
</feature>
<dbReference type="InterPro" id="IPR041661">
    <property type="entry name" value="ZN622/Rei1/Reh1_Znf-C2H2"/>
</dbReference>
<evidence type="ECO:0000256" key="2">
    <source>
        <dbReference type="ARBA" id="ARBA00022490"/>
    </source>
</evidence>
<dbReference type="GO" id="GO:0008270">
    <property type="term" value="F:zinc ion binding"/>
    <property type="evidence" value="ECO:0007669"/>
    <property type="project" value="UniProtKB-KW"/>
</dbReference>
<keyword evidence="3" id="KW-0690">Ribosome biogenesis</keyword>
<dbReference type="SUPFAM" id="SSF57667">
    <property type="entry name" value="beta-beta-alpha zinc fingers"/>
    <property type="match status" value="3"/>
</dbReference>
<evidence type="ECO:0000259" key="9">
    <source>
        <dbReference type="PROSITE" id="PS00028"/>
    </source>
</evidence>
<dbReference type="SMART" id="SM00355">
    <property type="entry name" value="ZnF_C2H2"/>
    <property type="match status" value="4"/>
</dbReference>
<keyword evidence="11" id="KW-1185">Reference proteome</keyword>
<accession>A0A3M7RZ21</accession>
<dbReference type="Proteomes" id="UP000276133">
    <property type="component" value="Unassembled WGS sequence"/>
</dbReference>
<sequence>MSVKKPSMDLFTCVTCNVTFEDSEQQRDHYKTDWHRYNLKRKVAELPVISFQDFQERVKLQKTQLENSQNQVNDELFCKLCCKHFNTKNSFANHTQSKKHKELEFLKSKQTEEPIVIKSDRSTKKIAQMEEYLKKQEELLKMEEMEDDGDQEWEDVVDEDMSNFDEANGIDILTCLFCEQKFDSCVEKCEHMAKEHSFYIPDMEYVSDLEGLLKFLGIKLGAYHVCLWCSNKVYRDLRSVQKHMIDKGHQKMKFEGDTLVEYADFYSYGEETDDDYEIVDDSDLNMSQLSVVDDQIINNEGFELVLPSGSKIGHRSLFRYYKQSFGHRNLELKQRSNLTVRDKYKAISNNQSYSNAEIQKQRKDIAYLKRWSSRMYAKVGCDANKLQKHFRRQDLCF</sequence>
<dbReference type="STRING" id="10195.A0A3M7RZ21"/>
<dbReference type="InterPro" id="IPR036236">
    <property type="entry name" value="Znf_C2H2_sf"/>
</dbReference>
<dbReference type="InterPro" id="IPR022755">
    <property type="entry name" value="Znf_C2H2_jaz"/>
</dbReference>
<dbReference type="PANTHER" id="PTHR13182:SF8">
    <property type="entry name" value="CYTOPLASMIC 60S SUBUNIT BIOGENESIS FACTOR ZNF622"/>
    <property type="match status" value="1"/>
</dbReference>
<keyword evidence="5" id="KW-0677">Repeat</keyword>
<evidence type="ECO:0000256" key="5">
    <source>
        <dbReference type="ARBA" id="ARBA00022737"/>
    </source>
</evidence>
<dbReference type="Pfam" id="PF12171">
    <property type="entry name" value="zf-C2H2_jaz"/>
    <property type="match status" value="1"/>
</dbReference>
<evidence type="ECO:0000256" key="3">
    <source>
        <dbReference type="ARBA" id="ARBA00022517"/>
    </source>
</evidence>
<dbReference type="AlphaFoldDB" id="A0A3M7RZ21"/>
<evidence type="ECO:0000256" key="6">
    <source>
        <dbReference type="ARBA" id="ARBA00022771"/>
    </source>
</evidence>
<evidence type="ECO:0000313" key="10">
    <source>
        <dbReference type="EMBL" id="RNA28700.1"/>
    </source>
</evidence>
<reference evidence="10 11" key="1">
    <citation type="journal article" date="2018" name="Sci. Rep.">
        <title>Genomic signatures of local adaptation to the degree of environmental predictability in rotifers.</title>
        <authorList>
            <person name="Franch-Gras L."/>
            <person name="Hahn C."/>
            <person name="Garcia-Roger E.M."/>
            <person name="Carmona M.J."/>
            <person name="Serra M."/>
            <person name="Gomez A."/>
        </authorList>
    </citation>
    <scope>NUCLEOTIDE SEQUENCE [LARGE SCALE GENOMIC DNA]</scope>
    <source>
        <strain evidence="10">HYR1</strain>
    </source>
</reference>
<dbReference type="InterPro" id="IPR003604">
    <property type="entry name" value="Matrin/U1-like-C_Znf_C2H2"/>
</dbReference>
<comment type="subcellular location">
    <subcellularLocation>
        <location evidence="1">Cytoplasm</location>
    </subcellularLocation>
</comment>